<evidence type="ECO:0000256" key="4">
    <source>
        <dbReference type="SAM" id="SignalP"/>
    </source>
</evidence>
<organism evidence="7 8">
    <name type="scientific">Flaviaesturariibacter flavus</name>
    <dbReference type="NCBI Taxonomy" id="2502780"/>
    <lineage>
        <taxon>Bacteria</taxon>
        <taxon>Pseudomonadati</taxon>
        <taxon>Bacteroidota</taxon>
        <taxon>Chitinophagia</taxon>
        <taxon>Chitinophagales</taxon>
        <taxon>Chitinophagaceae</taxon>
        <taxon>Flaviaestuariibacter</taxon>
    </lineage>
</organism>
<comment type="caution">
    <text evidence="7">The sequence shown here is derived from an EMBL/GenBank/DDBJ whole genome shotgun (WGS) entry which is preliminary data.</text>
</comment>
<gene>
    <name evidence="7" type="ORF">EPD60_12075</name>
</gene>
<reference evidence="7 8" key="1">
    <citation type="submission" date="2019-03" db="EMBL/GenBank/DDBJ databases">
        <authorList>
            <person name="Kim M.K.M."/>
        </authorList>
    </citation>
    <scope>NUCLEOTIDE SEQUENCE [LARGE SCALE GENOMIC DNA]</scope>
    <source>
        <strain evidence="7 8">17J68-12</strain>
    </source>
</reference>
<evidence type="ECO:0000259" key="5">
    <source>
        <dbReference type="Pfam" id="PF07715"/>
    </source>
</evidence>
<dbReference type="Proteomes" id="UP000295334">
    <property type="component" value="Unassembled WGS sequence"/>
</dbReference>
<keyword evidence="8" id="KW-1185">Reference proteome</keyword>
<dbReference type="GO" id="GO:0009279">
    <property type="term" value="C:cell outer membrane"/>
    <property type="evidence" value="ECO:0007669"/>
    <property type="project" value="UniProtKB-SubCell"/>
</dbReference>
<evidence type="ECO:0000256" key="3">
    <source>
        <dbReference type="ARBA" id="ARBA00023237"/>
    </source>
</evidence>
<keyword evidence="7" id="KW-0675">Receptor</keyword>
<name>A0A4R1B9E7_9BACT</name>
<dbReference type="SUPFAM" id="SSF56935">
    <property type="entry name" value="Porins"/>
    <property type="match status" value="1"/>
</dbReference>
<dbReference type="Gene3D" id="2.170.130.10">
    <property type="entry name" value="TonB-dependent receptor, plug domain"/>
    <property type="match status" value="1"/>
</dbReference>
<evidence type="ECO:0000256" key="2">
    <source>
        <dbReference type="ARBA" id="ARBA00023136"/>
    </source>
</evidence>
<keyword evidence="2" id="KW-0472">Membrane</keyword>
<dbReference type="Pfam" id="PF13620">
    <property type="entry name" value="CarboxypepD_reg"/>
    <property type="match status" value="1"/>
</dbReference>
<dbReference type="InterPro" id="IPR041700">
    <property type="entry name" value="OMP_b-brl_3"/>
</dbReference>
<feature type="domain" description="TonB-dependent receptor plug" evidence="5">
    <location>
        <begin position="150"/>
        <end position="229"/>
    </location>
</feature>
<keyword evidence="3" id="KW-0998">Cell outer membrane</keyword>
<dbReference type="EMBL" id="SJZI01000044">
    <property type="protein sequence ID" value="TCJ13530.1"/>
    <property type="molecule type" value="Genomic_DNA"/>
</dbReference>
<dbReference type="InterPro" id="IPR013784">
    <property type="entry name" value="Carb-bd-like_fold"/>
</dbReference>
<proteinExistence type="predicted"/>
<evidence type="ECO:0000313" key="8">
    <source>
        <dbReference type="Proteomes" id="UP000295334"/>
    </source>
</evidence>
<feature type="signal peptide" evidence="4">
    <location>
        <begin position="1"/>
        <end position="24"/>
    </location>
</feature>
<dbReference type="AlphaFoldDB" id="A0A4R1B9E7"/>
<feature type="chain" id="PRO_5020365008" evidence="4">
    <location>
        <begin position="25"/>
        <end position="828"/>
    </location>
</feature>
<accession>A0A4R1B9E7</accession>
<dbReference type="Gene3D" id="2.40.170.20">
    <property type="entry name" value="TonB-dependent receptor, beta-barrel domain"/>
    <property type="match status" value="1"/>
</dbReference>
<evidence type="ECO:0000256" key="1">
    <source>
        <dbReference type="ARBA" id="ARBA00004442"/>
    </source>
</evidence>
<evidence type="ECO:0000259" key="6">
    <source>
        <dbReference type="Pfam" id="PF14905"/>
    </source>
</evidence>
<protein>
    <submittedName>
        <fullName evidence="7">TonB-dependent receptor</fullName>
    </submittedName>
</protein>
<dbReference type="SUPFAM" id="SSF49452">
    <property type="entry name" value="Starch-binding domain-like"/>
    <property type="match status" value="1"/>
</dbReference>
<keyword evidence="4" id="KW-0732">Signal</keyword>
<feature type="domain" description="Outer membrane protein beta-barrel" evidence="6">
    <location>
        <begin position="388"/>
        <end position="802"/>
    </location>
</feature>
<dbReference type="OrthoDB" id="905812at2"/>
<dbReference type="PANTHER" id="PTHR40980:SF4">
    <property type="entry name" value="TONB-DEPENDENT RECEPTOR-LIKE BETA-BARREL DOMAIN-CONTAINING PROTEIN"/>
    <property type="match status" value="1"/>
</dbReference>
<dbReference type="Gene3D" id="2.60.40.1120">
    <property type="entry name" value="Carboxypeptidase-like, regulatory domain"/>
    <property type="match status" value="1"/>
</dbReference>
<dbReference type="InterPro" id="IPR012910">
    <property type="entry name" value="Plug_dom"/>
</dbReference>
<evidence type="ECO:0000313" key="7">
    <source>
        <dbReference type="EMBL" id="TCJ13530.1"/>
    </source>
</evidence>
<dbReference type="GO" id="GO:0030246">
    <property type="term" value="F:carbohydrate binding"/>
    <property type="evidence" value="ECO:0007669"/>
    <property type="project" value="InterPro"/>
</dbReference>
<sequence length="828" mass="90473">MLKMYVMRKIYLALMLSAASLAAAAQGGKGSVSVTVTNEQKAPLESATVEILRAKDSVLVKTALSDRGGTALAEGLPAGRYLLRVSMTGHEPRYAPAFDVSEGAVQQLPALSLAGRRSNELKGVTVTARKPFIQKLNDRIVVNVENSIVSAGSTAMDVLERAPGVTIDNNDAVSLRGRAGVIIMIDGKPSPMTGADLANYLRGLNSNAIERIDIITNPSSKYDAAGNSGIIDIRLKKDQRLGTNGTLTAGYGRGYLPKANAGATINHRNRNMNLFGSYNYGNREFLNHLFINRNFYSGPTLTGTDDKDNYSEFKVQSHAIRAGADFFLSKNSTLGFLVNSNLAGIDRRGDVITNVGTSPGKPGYFFNTIATNDDYNRNVVGNINFKTRLDSAGSELTADADFGQYNSGSLTRTASSFFNLDGSPKANPDILDGDQKGRLSLATAKADYTHPLGKGARFEAGAKTSYVRSDNDARFFNVVGAASSVDSTKTNRFYYEEYNNAAYVNGSKEWSKWSLQLGLRGELTNVRTLQTKSGARFRNDYFQLFPSAFLNYKLKDDQTIGLSVSRRIDRPGYSQLNPFLFQIDATIYATGAPLLRPQLTWSYEASYTVKQLNFTLGYSHTTAPQTSVLSRILDVIPEFEIKPGQDSNITVQIPVNLESSDYFGLTATLPWRVKPWWNLMGNVNIFYNHFNGNIGGAALANGSPAANLRVNNTFTFAKGWGAELNGSYNSAGRYGYSYNSAQWGIAAGVQKNILQGKGTMRLNVTDIFFTNLPKATVTYTGRYVENWHAIRDSRVATLSFTYRFGNSKVQAARKRTTASEEERQRAGG</sequence>
<dbReference type="InterPro" id="IPR037066">
    <property type="entry name" value="Plug_dom_sf"/>
</dbReference>
<dbReference type="Pfam" id="PF07715">
    <property type="entry name" value="Plug"/>
    <property type="match status" value="1"/>
</dbReference>
<dbReference type="PANTHER" id="PTHR40980">
    <property type="entry name" value="PLUG DOMAIN-CONTAINING PROTEIN"/>
    <property type="match status" value="1"/>
</dbReference>
<dbReference type="Pfam" id="PF14905">
    <property type="entry name" value="OMP_b-brl_3"/>
    <property type="match status" value="1"/>
</dbReference>
<dbReference type="InterPro" id="IPR036942">
    <property type="entry name" value="Beta-barrel_TonB_sf"/>
</dbReference>
<comment type="subcellular location">
    <subcellularLocation>
        <location evidence="1">Cell outer membrane</location>
    </subcellularLocation>
</comment>